<dbReference type="Gene3D" id="1.25.10.10">
    <property type="entry name" value="Leucine-rich Repeat Variant"/>
    <property type="match status" value="1"/>
</dbReference>
<evidence type="ECO:0000256" key="1">
    <source>
        <dbReference type="SAM" id="MobiDB-lite"/>
    </source>
</evidence>
<sequence length="137" mass="14985">MSTHISRLDDALTRSRSEDGSTRVNAIPDLGLMISEPEARARLVEMLDDDIVTMEVDAAEALVRHGGDAGLAAVLDVLGRRRDDPDADYIAYRLCELDASGEQPIMDIAESIRGHLSENAVAGLDDLIVLRFPNREK</sequence>
<keyword evidence="3" id="KW-1185">Reference proteome</keyword>
<reference evidence="3" key="1">
    <citation type="journal article" date="2019" name="Int. J. Syst. Evol. Microbiol.">
        <title>The Global Catalogue of Microorganisms (GCM) 10K type strain sequencing project: providing services to taxonomists for standard genome sequencing and annotation.</title>
        <authorList>
            <consortium name="The Broad Institute Genomics Platform"/>
            <consortium name="The Broad Institute Genome Sequencing Center for Infectious Disease"/>
            <person name="Wu L."/>
            <person name="Ma J."/>
        </authorList>
    </citation>
    <scope>NUCLEOTIDE SEQUENCE [LARGE SCALE GENOMIC DNA]</scope>
    <source>
        <strain evidence="3">CCUG 36956</strain>
    </source>
</reference>
<feature type="region of interest" description="Disordered" evidence="1">
    <location>
        <begin position="1"/>
        <end position="20"/>
    </location>
</feature>
<dbReference type="Proteomes" id="UP001596223">
    <property type="component" value="Unassembled WGS sequence"/>
</dbReference>
<dbReference type="EMBL" id="JBHSQN010000004">
    <property type="protein sequence ID" value="MFC6011324.1"/>
    <property type="molecule type" value="Genomic_DNA"/>
</dbReference>
<gene>
    <name evidence="2" type="ORF">ACFP3H_09705</name>
</gene>
<organism evidence="2 3">
    <name type="scientific">Nocardia lasii</name>
    <dbReference type="NCBI Taxonomy" id="1616107"/>
    <lineage>
        <taxon>Bacteria</taxon>
        <taxon>Bacillati</taxon>
        <taxon>Actinomycetota</taxon>
        <taxon>Actinomycetes</taxon>
        <taxon>Mycobacteriales</taxon>
        <taxon>Nocardiaceae</taxon>
        <taxon>Nocardia</taxon>
    </lineage>
</organism>
<proteinExistence type="predicted"/>
<name>A0ABW1JPH0_9NOCA</name>
<accession>A0ABW1JPH0</accession>
<dbReference type="RefSeq" id="WP_378602767.1">
    <property type="nucleotide sequence ID" value="NZ_JBHSQN010000004.1"/>
</dbReference>
<comment type="caution">
    <text evidence="2">The sequence shown here is derived from an EMBL/GenBank/DDBJ whole genome shotgun (WGS) entry which is preliminary data.</text>
</comment>
<protein>
    <submittedName>
        <fullName evidence="2">Uncharacterized protein</fullName>
    </submittedName>
</protein>
<evidence type="ECO:0000313" key="3">
    <source>
        <dbReference type="Proteomes" id="UP001596223"/>
    </source>
</evidence>
<dbReference type="InterPro" id="IPR011989">
    <property type="entry name" value="ARM-like"/>
</dbReference>
<evidence type="ECO:0000313" key="2">
    <source>
        <dbReference type="EMBL" id="MFC6011324.1"/>
    </source>
</evidence>